<proteinExistence type="predicted"/>
<dbReference type="STRING" id="1121400.SAMN02746065_102257"/>
<evidence type="ECO:0000313" key="2">
    <source>
        <dbReference type="Proteomes" id="UP000192418"/>
    </source>
</evidence>
<dbReference type="AlphaFoldDB" id="A0A1W1ZF53"/>
<organism evidence="1 2">
    <name type="scientific">Desulfocicer vacuolatum DSM 3385</name>
    <dbReference type="NCBI Taxonomy" id="1121400"/>
    <lineage>
        <taxon>Bacteria</taxon>
        <taxon>Pseudomonadati</taxon>
        <taxon>Thermodesulfobacteriota</taxon>
        <taxon>Desulfobacteria</taxon>
        <taxon>Desulfobacterales</taxon>
        <taxon>Desulfobacteraceae</taxon>
        <taxon>Desulfocicer</taxon>
    </lineage>
</organism>
<name>A0A1W1ZF53_9BACT</name>
<gene>
    <name evidence="1" type="ORF">SAMN02746065_102257</name>
</gene>
<dbReference type="Proteomes" id="UP000192418">
    <property type="component" value="Unassembled WGS sequence"/>
</dbReference>
<sequence length="540" mass="59730">MNGHLLALEIKDTPCPDSADIIPKGTGGQHAEKGAATPFSWTLSALILKPTVKGLVILNATTLYMQPLVEKKNGDRDGESALDEVLDRLAQKMDFSACSRVAVAIPAFLFFFRHMDLPFRSRWKIGQVLPMELDAALPLPDEPHTHDFISTGLSLSDDHIFLTASLSTTVVDVIYDGLGKRGMAPGLISSAGYLASHLFFSSLADRGFYLMVDVTSHCLVVNGILDRNIVGFRSLVMSPEQRDTHVAMDVSRTLMLFRHRLGITPPLLGCHIILPHVRGEEMDIVHGLKARLEKILDVPVVFEDATLVLPSPESQTLVLQPDAHDYVNAFAAAQCSGKQGYLNFCRNGNGQGAFVEKHMPQLITTGVLLLFCFVMAVAGQYMDIASLENKSAAMDRRAVTVLKRSFPEITTVVDPYMQMKIQMRQALEKSPGARNMQHRFVADTKITDLFFELSSRIPPTVDVEISRLVFNDGRMVISGNTDTYDSVDKMKTAMESSAFFIDVKISNAAADKNDKRIRFKFVFQTTNGRNDVSMVKKENS</sequence>
<dbReference type="Pfam" id="PF05137">
    <property type="entry name" value="PilN"/>
    <property type="match status" value="1"/>
</dbReference>
<dbReference type="EMBL" id="FWXY01000002">
    <property type="protein sequence ID" value="SMC47165.1"/>
    <property type="molecule type" value="Genomic_DNA"/>
</dbReference>
<protein>
    <submittedName>
        <fullName evidence="1">Tfp pilus assembly protein PilN</fullName>
    </submittedName>
</protein>
<reference evidence="1 2" key="1">
    <citation type="submission" date="2017-04" db="EMBL/GenBank/DDBJ databases">
        <authorList>
            <person name="Afonso C.L."/>
            <person name="Miller P.J."/>
            <person name="Scott M.A."/>
            <person name="Spackman E."/>
            <person name="Goraichik I."/>
            <person name="Dimitrov K.M."/>
            <person name="Suarez D.L."/>
            <person name="Swayne D.E."/>
        </authorList>
    </citation>
    <scope>NUCLEOTIDE SEQUENCE [LARGE SCALE GENOMIC DNA]</scope>
    <source>
        <strain evidence="1 2">DSM 3385</strain>
    </source>
</reference>
<dbReference type="RefSeq" id="WP_084066912.1">
    <property type="nucleotide sequence ID" value="NZ_FWXY01000002.1"/>
</dbReference>
<accession>A0A1W1ZF53</accession>
<dbReference type="OrthoDB" id="5431056at2"/>
<dbReference type="InterPro" id="IPR007813">
    <property type="entry name" value="PilN"/>
</dbReference>
<keyword evidence="2" id="KW-1185">Reference proteome</keyword>
<evidence type="ECO:0000313" key="1">
    <source>
        <dbReference type="EMBL" id="SMC47165.1"/>
    </source>
</evidence>